<accession>A0A9W9YTV5</accession>
<gene>
    <name evidence="2" type="ORF">OS493_039600</name>
</gene>
<reference evidence="2" key="1">
    <citation type="submission" date="2023-01" db="EMBL/GenBank/DDBJ databases">
        <title>Genome assembly of the deep-sea coral Lophelia pertusa.</title>
        <authorList>
            <person name="Herrera S."/>
            <person name="Cordes E."/>
        </authorList>
    </citation>
    <scope>NUCLEOTIDE SEQUENCE</scope>
    <source>
        <strain evidence="2">USNM1676648</strain>
        <tissue evidence="2">Polyp</tissue>
    </source>
</reference>
<feature type="compositionally biased region" description="Polar residues" evidence="1">
    <location>
        <begin position="1"/>
        <end position="15"/>
    </location>
</feature>
<organism evidence="2 3">
    <name type="scientific">Desmophyllum pertusum</name>
    <dbReference type="NCBI Taxonomy" id="174260"/>
    <lineage>
        <taxon>Eukaryota</taxon>
        <taxon>Metazoa</taxon>
        <taxon>Cnidaria</taxon>
        <taxon>Anthozoa</taxon>
        <taxon>Hexacorallia</taxon>
        <taxon>Scleractinia</taxon>
        <taxon>Caryophylliina</taxon>
        <taxon>Caryophylliidae</taxon>
        <taxon>Desmophyllum</taxon>
    </lineage>
</organism>
<proteinExistence type="predicted"/>
<evidence type="ECO:0000313" key="3">
    <source>
        <dbReference type="Proteomes" id="UP001163046"/>
    </source>
</evidence>
<dbReference type="EMBL" id="MU827041">
    <property type="protein sequence ID" value="KAJ7369367.1"/>
    <property type="molecule type" value="Genomic_DNA"/>
</dbReference>
<name>A0A9W9YTV5_9CNID</name>
<feature type="region of interest" description="Disordered" evidence="1">
    <location>
        <begin position="1"/>
        <end position="29"/>
    </location>
</feature>
<evidence type="ECO:0000313" key="2">
    <source>
        <dbReference type="EMBL" id="KAJ7369367.1"/>
    </source>
</evidence>
<sequence>MKKLTLSNKLQSDVSNGKGRTWRDAGAQSKNNEYRWNLKDTKYWNRSVLTLGVGGVAACTGRMAGMEGSRDNLYKAAALHLRAGRAGTESRGGEGGDSMCSPGYGAGGAGGGMQLAAQTLPSD</sequence>
<dbReference type="Proteomes" id="UP001163046">
    <property type="component" value="Unassembled WGS sequence"/>
</dbReference>
<comment type="caution">
    <text evidence="2">The sequence shown here is derived from an EMBL/GenBank/DDBJ whole genome shotgun (WGS) entry which is preliminary data.</text>
</comment>
<dbReference type="AlphaFoldDB" id="A0A9W9YTV5"/>
<keyword evidence="3" id="KW-1185">Reference proteome</keyword>
<evidence type="ECO:0000256" key="1">
    <source>
        <dbReference type="SAM" id="MobiDB-lite"/>
    </source>
</evidence>
<protein>
    <submittedName>
        <fullName evidence="2">Uncharacterized protein</fullName>
    </submittedName>
</protein>